<dbReference type="PANTHER" id="PTHR21581:SF33">
    <property type="entry name" value="D-ALANYL-D-ALANINE CARBOXYPEPTIDASE DACB"/>
    <property type="match status" value="1"/>
</dbReference>
<keyword evidence="3" id="KW-0378">Hydrolase</keyword>
<dbReference type="Pfam" id="PF00768">
    <property type="entry name" value="Peptidase_S11"/>
    <property type="match status" value="1"/>
</dbReference>
<evidence type="ECO:0000313" key="10">
    <source>
        <dbReference type="Proteomes" id="UP001164803"/>
    </source>
</evidence>
<evidence type="ECO:0000256" key="7">
    <source>
        <dbReference type="RuleBase" id="RU004016"/>
    </source>
</evidence>
<evidence type="ECO:0000256" key="6">
    <source>
        <dbReference type="ARBA" id="ARBA00023316"/>
    </source>
</evidence>
<dbReference type="RefSeq" id="WP_268044075.1">
    <property type="nucleotide sequence ID" value="NZ_CP104064.1"/>
</dbReference>
<dbReference type="Proteomes" id="UP001164803">
    <property type="component" value="Chromosome"/>
</dbReference>
<organism evidence="9 10">
    <name type="scientific">Alicyclobacillus dauci</name>
    <dbReference type="NCBI Taxonomy" id="1475485"/>
    <lineage>
        <taxon>Bacteria</taxon>
        <taxon>Bacillati</taxon>
        <taxon>Bacillota</taxon>
        <taxon>Bacilli</taxon>
        <taxon>Bacillales</taxon>
        <taxon>Alicyclobacillaceae</taxon>
        <taxon>Alicyclobacillus</taxon>
    </lineage>
</organism>
<proteinExistence type="inferred from homology"/>
<evidence type="ECO:0000313" key="9">
    <source>
        <dbReference type="EMBL" id="WAH36704.1"/>
    </source>
</evidence>
<dbReference type="SUPFAM" id="SSF56601">
    <property type="entry name" value="beta-lactamase/transpeptidase-like"/>
    <property type="match status" value="1"/>
</dbReference>
<protein>
    <submittedName>
        <fullName evidence="9">D-alanyl-D-alanine carboxypeptidase</fullName>
    </submittedName>
</protein>
<keyword evidence="9" id="KW-0121">Carboxypeptidase</keyword>
<dbReference type="EMBL" id="CP104064">
    <property type="protein sequence ID" value="WAH36704.1"/>
    <property type="molecule type" value="Genomic_DNA"/>
</dbReference>
<keyword evidence="2" id="KW-0732">Signal</keyword>
<evidence type="ECO:0000256" key="1">
    <source>
        <dbReference type="ARBA" id="ARBA00007164"/>
    </source>
</evidence>
<dbReference type="GO" id="GO:0004180">
    <property type="term" value="F:carboxypeptidase activity"/>
    <property type="evidence" value="ECO:0007669"/>
    <property type="project" value="UniProtKB-KW"/>
</dbReference>
<dbReference type="PANTHER" id="PTHR21581">
    <property type="entry name" value="D-ALANYL-D-ALANINE CARBOXYPEPTIDASE"/>
    <property type="match status" value="1"/>
</dbReference>
<evidence type="ECO:0000256" key="3">
    <source>
        <dbReference type="ARBA" id="ARBA00022801"/>
    </source>
</evidence>
<evidence type="ECO:0000256" key="4">
    <source>
        <dbReference type="ARBA" id="ARBA00022960"/>
    </source>
</evidence>
<keyword evidence="9" id="KW-0645">Protease</keyword>
<evidence type="ECO:0000256" key="2">
    <source>
        <dbReference type="ARBA" id="ARBA00022729"/>
    </source>
</evidence>
<evidence type="ECO:0000259" key="8">
    <source>
        <dbReference type="Pfam" id="PF00768"/>
    </source>
</evidence>
<dbReference type="Gene3D" id="3.40.710.10">
    <property type="entry name" value="DD-peptidase/beta-lactamase superfamily"/>
    <property type="match status" value="1"/>
</dbReference>
<dbReference type="InterPro" id="IPR012338">
    <property type="entry name" value="Beta-lactam/transpept-like"/>
</dbReference>
<keyword evidence="4" id="KW-0133">Cell shape</keyword>
<dbReference type="InterPro" id="IPR018044">
    <property type="entry name" value="Peptidase_S11"/>
</dbReference>
<keyword evidence="6" id="KW-0961">Cell wall biogenesis/degradation</keyword>
<feature type="domain" description="Peptidase S11 D-alanyl-D-alanine carboxypeptidase A N-terminal" evidence="8">
    <location>
        <begin position="70"/>
        <end position="263"/>
    </location>
</feature>
<name>A0ABY6Z339_9BACL</name>
<keyword evidence="5" id="KW-0573">Peptidoglycan synthesis</keyword>
<dbReference type="InterPro" id="IPR001967">
    <property type="entry name" value="Peptidase_S11_N"/>
</dbReference>
<reference evidence="9" key="1">
    <citation type="submission" date="2022-08" db="EMBL/GenBank/DDBJ databases">
        <title>Alicyclobacillus dauci DSM2870, complete genome.</title>
        <authorList>
            <person name="Wang Q."/>
            <person name="Cai R."/>
            <person name="Wang Z."/>
        </authorList>
    </citation>
    <scope>NUCLEOTIDE SEQUENCE</scope>
    <source>
        <strain evidence="9">DSM 28700</strain>
    </source>
</reference>
<keyword evidence="10" id="KW-1185">Reference proteome</keyword>
<comment type="similarity">
    <text evidence="1 7">Belongs to the peptidase S11 family.</text>
</comment>
<dbReference type="PRINTS" id="PR00725">
    <property type="entry name" value="DADACBPTASE1"/>
</dbReference>
<evidence type="ECO:0000256" key="5">
    <source>
        <dbReference type="ARBA" id="ARBA00022984"/>
    </source>
</evidence>
<accession>A0ABY6Z339</accession>
<sequence length="398" mass="41558">MRSIKWIIIALVIIAIPVVQFVRPLPHLTVQAEGATVQTLPGSAPHLDWPQEGQAALTAVGIGDMGQSGAQTPTPIASVTKVMTAYLVLKKHPLGVGQDGPTITVTNEDYKTYLDDKSKGQSVLAVKAGEKLTERQALEGLMLPSGNNVATLLANWSDGSVDKFVQDMNSTAKAMGMTHTTYADASGYLPASASTAVDQVKVFSAAMQMDAFKTIVGEAQAQLPVAGLVYNVDARLGHGGIIGGKTGSTSQAGGCFVFASQKQVGGKNVLLVGAVLGQTKGPSELMTALDEGVKLSQEAQATVRQVHVVTADQPVATVQAPWASAQVLHAGKAVDMIGWPGMQVHKVVAPAKNVKSHVNAGETVATLTVSVGNQKQTIPLKTVTAISGPSYTWRLKRL</sequence>
<gene>
    <name evidence="9" type="ORF">NZD86_21430</name>
</gene>